<feature type="binding site" evidence="3">
    <location>
        <position position="48"/>
    </location>
    <ligand>
        <name>ATP</name>
        <dbReference type="ChEBI" id="CHEBI:30616"/>
    </ligand>
</feature>
<dbReference type="InterPro" id="IPR008271">
    <property type="entry name" value="Ser/Thr_kinase_AS"/>
</dbReference>
<name>A0ABR2J2U9_9EUKA</name>
<protein>
    <recommendedName>
        <fullName evidence="5">Protein kinase domain-containing protein</fullName>
    </recommendedName>
</protein>
<keyword evidence="4" id="KW-0723">Serine/threonine-protein kinase</keyword>
<sequence length="370" mass="42595">MNEDEFEKMKNTLKKHGYEYIRPIGSGAFSSVHLCQATKYLHQFAIKKVSKNKISPNEYNALISLDHPNIIKLYVTFEDEDSQYLVMEYCPNGSLCDQGCLNSEKFISYSKQILEALNYCHSKNIAHRDIKPANIFLDQYDHPKLADFGLARQFDSNQTTEEKCGTLMYFAPEFLKQPQQICPFKADIWALGITFYYLITGKKPFPNKTIDELKNAIQFGEITFPNKEIDPQIRFLISKMTTINRKMRPTAEQLLQYPIYNSLKNGRLARSNCSLNCKKNIKMPYYCTGYSTNQAQLPLLRNQSLVNTYSTLEKPPQFITNVSSSDKALHLSSTQEGSTNKESILSFNTNRLFPSVNKMNCQYKPFKKPS</sequence>
<keyword evidence="4" id="KW-0808">Transferase</keyword>
<gene>
    <name evidence="6" type="ORF">M9Y10_007971</name>
</gene>
<keyword evidence="7" id="KW-1185">Reference proteome</keyword>
<dbReference type="PROSITE" id="PS50011">
    <property type="entry name" value="PROTEIN_KINASE_DOM"/>
    <property type="match status" value="1"/>
</dbReference>
<dbReference type="InterPro" id="IPR017441">
    <property type="entry name" value="Protein_kinase_ATP_BS"/>
</dbReference>
<keyword evidence="2 3" id="KW-0067">ATP-binding</keyword>
<evidence type="ECO:0000256" key="1">
    <source>
        <dbReference type="ARBA" id="ARBA00022741"/>
    </source>
</evidence>
<keyword evidence="1 3" id="KW-0547">Nucleotide-binding</keyword>
<reference evidence="6 7" key="1">
    <citation type="submission" date="2024-04" db="EMBL/GenBank/DDBJ databases">
        <title>Tritrichomonas musculus Genome.</title>
        <authorList>
            <person name="Alves-Ferreira E."/>
            <person name="Grigg M."/>
            <person name="Lorenzi H."/>
            <person name="Galac M."/>
        </authorList>
    </citation>
    <scope>NUCLEOTIDE SEQUENCE [LARGE SCALE GENOMIC DNA]</scope>
    <source>
        <strain evidence="6 7">EAF2021</strain>
    </source>
</reference>
<comment type="similarity">
    <text evidence="4">Belongs to the protein kinase superfamily.</text>
</comment>
<comment type="caution">
    <text evidence="6">The sequence shown here is derived from an EMBL/GenBank/DDBJ whole genome shotgun (WGS) entry which is preliminary data.</text>
</comment>
<dbReference type="InterPro" id="IPR000719">
    <property type="entry name" value="Prot_kinase_dom"/>
</dbReference>
<dbReference type="PANTHER" id="PTHR24362">
    <property type="entry name" value="SERINE/THREONINE-PROTEIN KINASE NEK"/>
    <property type="match status" value="1"/>
</dbReference>
<dbReference type="PANTHER" id="PTHR24362:SF309">
    <property type="entry name" value="PROTEIN KINASE DOMAIN-CONTAINING PROTEIN"/>
    <property type="match status" value="1"/>
</dbReference>
<dbReference type="SMART" id="SM00220">
    <property type="entry name" value="S_TKc"/>
    <property type="match status" value="1"/>
</dbReference>
<organism evidence="6 7">
    <name type="scientific">Tritrichomonas musculus</name>
    <dbReference type="NCBI Taxonomy" id="1915356"/>
    <lineage>
        <taxon>Eukaryota</taxon>
        <taxon>Metamonada</taxon>
        <taxon>Parabasalia</taxon>
        <taxon>Tritrichomonadida</taxon>
        <taxon>Tritrichomonadidae</taxon>
        <taxon>Tritrichomonas</taxon>
    </lineage>
</organism>
<evidence type="ECO:0000256" key="2">
    <source>
        <dbReference type="ARBA" id="ARBA00022840"/>
    </source>
</evidence>
<dbReference type="Gene3D" id="1.10.510.10">
    <property type="entry name" value="Transferase(Phosphotransferase) domain 1"/>
    <property type="match status" value="1"/>
</dbReference>
<evidence type="ECO:0000313" key="6">
    <source>
        <dbReference type="EMBL" id="KAK8872206.1"/>
    </source>
</evidence>
<dbReference type="InterPro" id="IPR011009">
    <property type="entry name" value="Kinase-like_dom_sf"/>
</dbReference>
<evidence type="ECO:0000313" key="7">
    <source>
        <dbReference type="Proteomes" id="UP001470230"/>
    </source>
</evidence>
<dbReference type="Pfam" id="PF00069">
    <property type="entry name" value="Pkinase"/>
    <property type="match status" value="1"/>
</dbReference>
<dbReference type="PROSITE" id="PS00107">
    <property type="entry name" value="PROTEIN_KINASE_ATP"/>
    <property type="match status" value="1"/>
</dbReference>
<evidence type="ECO:0000256" key="3">
    <source>
        <dbReference type="PROSITE-ProRule" id="PRU10141"/>
    </source>
</evidence>
<dbReference type="SUPFAM" id="SSF56112">
    <property type="entry name" value="Protein kinase-like (PK-like)"/>
    <property type="match status" value="1"/>
</dbReference>
<proteinExistence type="inferred from homology"/>
<dbReference type="EMBL" id="JAPFFF010000013">
    <property type="protein sequence ID" value="KAK8872206.1"/>
    <property type="molecule type" value="Genomic_DNA"/>
</dbReference>
<dbReference type="PROSITE" id="PS00108">
    <property type="entry name" value="PROTEIN_KINASE_ST"/>
    <property type="match status" value="1"/>
</dbReference>
<accession>A0ABR2J2U9</accession>
<feature type="domain" description="Protein kinase" evidence="5">
    <location>
        <begin position="18"/>
        <end position="260"/>
    </location>
</feature>
<keyword evidence="4" id="KW-0418">Kinase</keyword>
<dbReference type="Proteomes" id="UP001470230">
    <property type="component" value="Unassembled WGS sequence"/>
</dbReference>
<evidence type="ECO:0000259" key="5">
    <source>
        <dbReference type="PROSITE" id="PS50011"/>
    </source>
</evidence>
<evidence type="ECO:0000256" key="4">
    <source>
        <dbReference type="RuleBase" id="RU000304"/>
    </source>
</evidence>